<evidence type="ECO:0000313" key="13">
    <source>
        <dbReference type="Proteomes" id="UP000652755"/>
    </source>
</evidence>
<accession>A0ABR7KPP4</accession>
<reference evidence="12 13" key="1">
    <citation type="submission" date="2020-08" db="EMBL/GenBank/DDBJ databases">
        <authorList>
            <person name="Sun Q."/>
            <person name="Inoue M."/>
        </authorList>
    </citation>
    <scope>NUCLEOTIDE SEQUENCE [LARGE SCALE GENOMIC DNA]</scope>
    <source>
        <strain evidence="12 13">CCM 8938</strain>
    </source>
</reference>
<feature type="chain" id="PRO_5047054766" evidence="10">
    <location>
        <begin position="22"/>
        <end position="333"/>
    </location>
</feature>
<dbReference type="SUPFAM" id="SSF82185">
    <property type="entry name" value="Histone H3 K4-specific methyltransferase SET7/9 N-terminal domain"/>
    <property type="match status" value="1"/>
</dbReference>
<dbReference type="NCBIfam" id="TIGR01352">
    <property type="entry name" value="tonB_Cterm"/>
    <property type="match status" value="1"/>
</dbReference>
<dbReference type="PROSITE" id="PS52015">
    <property type="entry name" value="TONB_CTD"/>
    <property type="match status" value="1"/>
</dbReference>
<dbReference type="PANTHER" id="PTHR33446:SF2">
    <property type="entry name" value="PROTEIN TONB"/>
    <property type="match status" value="1"/>
</dbReference>
<sequence>MKLRFLTTVLFALCLSVQAQKKQNIYYLKDNGKEVLDQKEADLIRVIQEPDSGDTRFKLIEFFKNGKKKSQGYVSAFEPRLIFEGPVLSFDSTGRRTQIMNYDKGVLSGTSIFYHSNGKEKRRAEYIKNTPIDNQMIGISSSLNEFIFNTNSKIIYDADSNGVANIVDGNGHLKEITKYKDDELVEEGDYVNGFKQGIWTGKFSKNTDTYKETYDANKLISGESTKEGKTYSYTTNMEAPEFPGGQKAWNNYLGSATKYPADAQKAGVRGKVMAIFVVDQKGNLVDIKIISSVYPSIDEEARRVLSSAPRWKPAKQKGIPVRVKYNQNINFNF</sequence>
<organism evidence="12 13">
    <name type="scientific">Pedobacter fastidiosus</name>
    <dbReference type="NCBI Taxonomy" id="2765361"/>
    <lineage>
        <taxon>Bacteria</taxon>
        <taxon>Pseudomonadati</taxon>
        <taxon>Bacteroidota</taxon>
        <taxon>Sphingobacteriia</taxon>
        <taxon>Sphingobacteriales</taxon>
        <taxon>Sphingobacteriaceae</taxon>
        <taxon>Pedobacter</taxon>
    </lineage>
</organism>
<keyword evidence="13" id="KW-1185">Reference proteome</keyword>
<evidence type="ECO:0000256" key="3">
    <source>
        <dbReference type="ARBA" id="ARBA00022448"/>
    </source>
</evidence>
<dbReference type="EMBL" id="JACRYL010000005">
    <property type="protein sequence ID" value="MBC6110050.1"/>
    <property type="molecule type" value="Genomic_DNA"/>
</dbReference>
<keyword evidence="7" id="KW-0653">Protein transport</keyword>
<dbReference type="RefSeq" id="WP_187070535.1">
    <property type="nucleotide sequence ID" value="NZ_JACRYL010000005.1"/>
</dbReference>
<evidence type="ECO:0000256" key="9">
    <source>
        <dbReference type="ARBA" id="ARBA00023136"/>
    </source>
</evidence>
<name>A0ABR7KPP4_9SPHI</name>
<keyword evidence="6" id="KW-0812">Transmembrane</keyword>
<gene>
    <name evidence="12" type="ORF">H7U22_06420</name>
</gene>
<evidence type="ECO:0000259" key="11">
    <source>
        <dbReference type="PROSITE" id="PS52015"/>
    </source>
</evidence>
<dbReference type="SUPFAM" id="SSF74653">
    <property type="entry name" value="TolA/TonB C-terminal domain"/>
    <property type="match status" value="1"/>
</dbReference>
<evidence type="ECO:0000256" key="8">
    <source>
        <dbReference type="ARBA" id="ARBA00022989"/>
    </source>
</evidence>
<dbReference type="Gene3D" id="2.20.110.10">
    <property type="entry name" value="Histone H3 K4-specific methyltransferase SET7/9 N-terminal domain"/>
    <property type="match status" value="1"/>
</dbReference>
<evidence type="ECO:0000256" key="10">
    <source>
        <dbReference type="SAM" id="SignalP"/>
    </source>
</evidence>
<evidence type="ECO:0000256" key="6">
    <source>
        <dbReference type="ARBA" id="ARBA00022692"/>
    </source>
</evidence>
<dbReference type="InterPro" id="IPR051045">
    <property type="entry name" value="TonB-dependent_transducer"/>
</dbReference>
<evidence type="ECO:0000256" key="1">
    <source>
        <dbReference type="ARBA" id="ARBA00004383"/>
    </source>
</evidence>
<dbReference type="Proteomes" id="UP000652755">
    <property type="component" value="Unassembled WGS sequence"/>
</dbReference>
<dbReference type="PANTHER" id="PTHR33446">
    <property type="entry name" value="PROTEIN TONB-RELATED"/>
    <property type="match status" value="1"/>
</dbReference>
<evidence type="ECO:0000313" key="12">
    <source>
        <dbReference type="EMBL" id="MBC6110050.1"/>
    </source>
</evidence>
<keyword evidence="8" id="KW-1133">Transmembrane helix</keyword>
<comment type="subcellular location">
    <subcellularLocation>
        <location evidence="1">Cell inner membrane</location>
        <topology evidence="1">Single-pass membrane protein</topology>
        <orientation evidence="1">Periplasmic side</orientation>
    </subcellularLocation>
</comment>
<feature type="domain" description="TonB C-terminal" evidence="11">
    <location>
        <begin position="244"/>
        <end position="333"/>
    </location>
</feature>
<protein>
    <submittedName>
        <fullName evidence="12">TonB family protein</fullName>
    </submittedName>
</protein>
<evidence type="ECO:0000256" key="4">
    <source>
        <dbReference type="ARBA" id="ARBA00022475"/>
    </source>
</evidence>
<comment type="caution">
    <text evidence="12">The sequence shown here is derived from an EMBL/GenBank/DDBJ whole genome shotgun (WGS) entry which is preliminary data.</text>
</comment>
<dbReference type="InterPro" id="IPR037682">
    <property type="entry name" value="TonB_C"/>
</dbReference>
<keyword evidence="4" id="KW-1003">Cell membrane</keyword>
<proteinExistence type="inferred from homology"/>
<evidence type="ECO:0000256" key="2">
    <source>
        <dbReference type="ARBA" id="ARBA00006555"/>
    </source>
</evidence>
<feature type="signal peptide" evidence="10">
    <location>
        <begin position="1"/>
        <end position="21"/>
    </location>
</feature>
<keyword evidence="3" id="KW-0813">Transport</keyword>
<comment type="similarity">
    <text evidence="2">Belongs to the TonB family.</text>
</comment>
<dbReference type="Gene3D" id="3.30.1150.10">
    <property type="match status" value="1"/>
</dbReference>
<evidence type="ECO:0000256" key="7">
    <source>
        <dbReference type="ARBA" id="ARBA00022927"/>
    </source>
</evidence>
<evidence type="ECO:0000256" key="5">
    <source>
        <dbReference type="ARBA" id="ARBA00022519"/>
    </source>
</evidence>
<dbReference type="InterPro" id="IPR006260">
    <property type="entry name" value="TonB/TolA_C"/>
</dbReference>
<keyword evidence="10" id="KW-0732">Signal</keyword>
<keyword evidence="9" id="KW-0472">Membrane</keyword>
<keyword evidence="5" id="KW-0997">Cell inner membrane</keyword>
<dbReference type="Pfam" id="PF03544">
    <property type="entry name" value="TonB_C"/>
    <property type="match status" value="1"/>
</dbReference>